<reference evidence="1" key="1">
    <citation type="submission" date="2023-04" db="EMBL/GenBank/DDBJ databases">
        <title>Ambrosiozyma monospora NBRC 1965.</title>
        <authorList>
            <person name="Ichikawa N."/>
            <person name="Sato H."/>
            <person name="Tonouchi N."/>
        </authorList>
    </citation>
    <scope>NUCLEOTIDE SEQUENCE</scope>
    <source>
        <strain evidence="1">NBRC 1965</strain>
    </source>
</reference>
<dbReference type="AlphaFoldDB" id="A0A9W6YUS7"/>
<sequence>MSSIHNNLQSQNILNPIRCRLNNSNETSTNTIALPKPGKSGEQAGGYRPISLINMCLKIVENNIMNYKHILPDNQYTCGGGSSTVDLLLKMVHDIKKSNGNASALMVDIKGACQC</sequence>
<name>A0A9W6YUS7_AMBMO</name>
<accession>A0A9W6YUS7</accession>
<keyword evidence="2" id="KW-1185">Reference proteome</keyword>
<evidence type="ECO:0000313" key="1">
    <source>
        <dbReference type="EMBL" id="GMG24792.1"/>
    </source>
</evidence>
<organism evidence="1 2">
    <name type="scientific">Ambrosiozyma monospora</name>
    <name type="common">Yeast</name>
    <name type="synonym">Endomycopsis monosporus</name>
    <dbReference type="NCBI Taxonomy" id="43982"/>
    <lineage>
        <taxon>Eukaryota</taxon>
        <taxon>Fungi</taxon>
        <taxon>Dikarya</taxon>
        <taxon>Ascomycota</taxon>
        <taxon>Saccharomycotina</taxon>
        <taxon>Pichiomycetes</taxon>
        <taxon>Pichiales</taxon>
        <taxon>Pichiaceae</taxon>
        <taxon>Ambrosiozyma</taxon>
    </lineage>
</organism>
<protein>
    <submittedName>
        <fullName evidence="1">Unnamed protein product</fullName>
    </submittedName>
</protein>
<dbReference type="OrthoDB" id="3935025at2759"/>
<proteinExistence type="predicted"/>
<evidence type="ECO:0000313" key="2">
    <source>
        <dbReference type="Proteomes" id="UP001165063"/>
    </source>
</evidence>
<dbReference type="EMBL" id="BSXU01001188">
    <property type="protein sequence ID" value="GMG24792.1"/>
    <property type="molecule type" value="Genomic_DNA"/>
</dbReference>
<dbReference type="Proteomes" id="UP001165063">
    <property type="component" value="Unassembled WGS sequence"/>
</dbReference>
<comment type="caution">
    <text evidence="1">The sequence shown here is derived from an EMBL/GenBank/DDBJ whole genome shotgun (WGS) entry which is preliminary data.</text>
</comment>
<gene>
    <name evidence="1" type="ORF">Amon01_000299900</name>
</gene>